<dbReference type="Gene3D" id="1.10.10.470">
    <property type="entry name" value="Maltooligosyl trehalose synthase, domain 4"/>
    <property type="match status" value="1"/>
</dbReference>
<feature type="compositionally biased region" description="Low complexity" evidence="1">
    <location>
        <begin position="712"/>
        <end position="722"/>
    </location>
</feature>
<dbReference type="STRING" id="235985.SAMN05414137_11211"/>
<dbReference type="Gene3D" id="1.10.150.200">
    <property type="entry name" value="Maltooligosyl trehalose synthase, domain 3"/>
    <property type="match status" value="1"/>
</dbReference>
<dbReference type="InterPro" id="IPR017853">
    <property type="entry name" value="GH"/>
</dbReference>
<dbReference type="EMBL" id="FOAZ01000012">
    <property type="protein sequence ID" value="SEL71961.1"/>
    <property type="molecule type" value="Genomic_DNA"/>
</dbReference>
<dbReference type="PANTHER" id="PTHR10357">
    <property type="entry name" value="ALPHA-AMYLASE FAMILY MEMBER"/>
    <property type="match status" value="1"/>
</dbReference>
<feature type="domain" description="Glycosyl hydrolase family 13 catalytic" evidence="2">
    <location>
        <begin position="22"/>
        <end position="681"/>
    </location>
</feature>
<dbReference type="OrthoDB" id="9761577at2"/>
<evidence type="ECO:0000313" key="3">
    <source>
        <dbReference type="EMBL" id="SEL71961.1"/>
    </source>
</evidence>
<dbReference type="SMART" id="SM00642">
    <property type="entry name" value="Aamy"/>
    <property type="match status" value="1"/>
</dbReference>
<reference evidence="4" key="1">
    <citation type="submission" date="2016-10" db="EMBL/GenBank/DDBJ databases">
        <authorList>
            <person name="Varghese N."/>
        </authorList>
    </citation>
    <scope>NUCLEOTIDE SEQUENCE [LARGE SCALE GENOMIC DNA]</scope>
    <source>
        <strain evidence="4">DSM 45096 / BCRC 16803 / CGMCC 4.1857 / CIP 109030 / JCM 12277 / KCTC 19219 / NBRC 100920 / 33214</strain>
    </source>
</reference>
<dbReference type="InterPro" id="IPR012767">
    <property type="entry name" value="Trehalose_TreY"/>
</dbReference>
<name>A0A1H7SGZ9_STRJI</name>
<sequence>MTTAERRPPTASYRLQLQPGFGFAEAADAVPYLAGLGVSHLHLSPVLQAVPGSRHGYDVVDHGRISADHGGESGLRALADRARTHGLGLIADIVPNHMAAPTPLHLNRALWRTLREGPDSPFAAWFDVDWDAQAGRVLLPVLGDRLGAVLADGGFSLATGGGPDGDEHVLRCGPHAFPLRPGTERLPLPELLRRQWYRPAWWRLARTELNYRRFFTVNELIAVRVELPEVFDATHALLLRLHREGVLDGFRVDHPDGLADPRGYLRRLRDASGGAHVVVEKILTGDERLPADWPCAGTTGYDALRHIDGVLTDGAGVSRALRPPAGAAAGAALRGKAELVRPQGELDAEVERLVREVLAACADDPDRSDHPAWAVREAVAGLLAAFPRYRPYPVPGERLPASDAEALRARPDEALVPGVFSGTAALVEKLLLDPDSPASLRARFSQTAAAVAAKGVEDTAYYRHHPLLSLNEVGGDPARPGVSPEDFHAFCARLARDWPGSMTALSTHDTKRSADARARLAVLAELPEEWLVERAAWSALAPGGGLPQDRAAEDLLWQTAFAAWPIDGERLAEVALKSVREAKLHTTWTDPDPGYERAVHALAHSIPTTDALAARIGAFADRLAPYARANTLAATLLHLTMPGAPDLYQGSEFPLYTLVDPDNRAVVFFPAEPENVASPAEPENVASPAEPGNATSPAEPGNATSPAEPENATSASATPAPGSLAAEKAALTRTALRHHARLGPKADYAPWLTPSPHALAFLRGDEELLTVVTRLPFGLEQAGGWRDTVLPLPEGRWTETLTGRSGLTGLTGSVPLAALLADLPVALLVRE</sequence>
<dbReference type="GO" id="GO:0030980">
    <property type="term" value="P:alpha-glucan catabolic process"/>
    <property type="evidence" value="ECO:0007669"/>
    <property type="project" value="TreeGrafter"/>
</dbReference>
<evidence type="ECO:0000313" key="4">
    <source>
        <dbReference type="Proteomes" id="UP000183015"/>
    </source>
</evidence>
<gene>
    <name evidence="3" type="ORF">SAMN05414137_11211</name>
</gene>
<feature type="region of interest" description="Disordered" evidence="1">
    <location>
        <begin position="676"/>
        <end position="722"/>
    </location>
</feature>
<dbReference type="eggNOG" id="COG3280">
    <property type="taxonomic scope" value="Bacteria"/>
</dbReference>
<evidence type="ECO:0000256" key="1">
    <source>
        <dbReference type="SAM" id="MobiDB-lite"/>
    </source>
</evidence>
<dbReference type="Pfam" id="PF00128">
    <property type="entry name" value="Alpha-amylase"/>
    <property type="match status" value="1"/>
</dbReference>
<dbReference type="PANTHER" id="PTHR10357:SF216">
    <property type="entry name" value="MALTOOLIGOSYL TREHALOSE SYNTHASE-RELATED"/>
    <property type="match status" value="1"/>
</dbReference>
<dbReference type="RefSeq" id="WP_075004024.1">
    <property type="nucleotide sequence ID" value="NZ_FOAZ01000012.1"/>
</dbReference>
<dbReference type="InterPro" id="IPR006047">
    <property type="entry name" value="GH13_cat_dom"/>
</dbReference>
<dbReference type="Gene3D" id="3.20.20.80">
    <property type="entry name" value="Glycosidases"/>
    <property type="match status" value="1"/>
</dbReference>
<dbReference type="AlphaFoldDB" id="A0A1H7SGZ9"/>
<dbReference type="Proteomes" id="UP000183015">
    <property type="component" value="Unassembled WGS sequence"/>
</dbReference>
<dbReference type="SUPFAM" id="SSF51445">
    <property type="entry name" value="(Trans)glycosidases"/>
    <property type="match status" value="1"/>
</dbReference>
<dbReference type="InterPro" id="IPR013797">
    <property type="entry name" value="Maltooligo_trehalose_synth_4"/>
</dbReference>
<accession>A0A1H7SGZ9</accession>
<organism evidence="3 4">
    <name type="scientific">Streptacidiphilus jiangxiensis</name>
    <dbReference type="NCBI Taxonomy" id="235985"/>
    <lineage>
        <taxon>Bacteria</taxon>
        <taxon>Bacillati</taxon>
        <taxon>Actinomycetota</taxon>
        <taxon>Actinomycetes</taxon>
        <taxon>Kitasatosporales</taxon>
        <taxon>Streptomycetaceae</taxon>
        <taxon>Streptacidiphilus</taxon>
    </lineage>
</organism>
<protein>
    <submittedName>
        <fullName evidence="3">(1-&gt;4)-alpha-D-glucan 1-alpha-D-glucosylmutase</fullName>
    </submittedName>
</protein>
<proteinExistence type="predicted"/>
<dbReference type="GO" id="GO:0005992">
    <property type="term" value="P:trehalose biosynthetic process"/>
    <property type="evidence" value="ECO:0007669"/>
    <property type="project" value="TreeGrafter"/>
</dbReference>
<dbReference type="CDD" id="cd11336">
    <property type="entry name" value="AmyAc_MTSase"/>
    <property type="match status" value="1"/>
</dbReference>
<dbReference type="GO" id="GO:0047470">
    <property type="term" value="F:(1,4)-alpha-D-glucan 1-alpha-D-glucosylmutase activity"/>
    <property type="evidence" value="ECO:0007669"/>
    <property type="project" value="TreeGrafter"/>
</dbReference>
<dbReference type="NCBIfam" id="TIGR02401">
    <property type="entry name" value="trehalose_TreY"/>
    <property type="match status" value="1"/>
</dbReference>
<keyword evidence="4" id="KW-1185">Reference proteome</keyword>
<dbReference type="Gene3D" id="3.30.1590.10">
    <property type="entry name" value="Maltooligosyl trehalose synthase, domain 2"/>
    <property type="match status" value="1"/>
</dbReference>
<evidence type="ECO:0000259" key="2">
    <source>
        <dbReference type="SMART" id="SM00642"/>
    </source>
</evidence>